<name>A0ABQ9J0A3_9CUCU</name>
<dbReference type="Pfam" id="PF03145">
    <property type="entry name" value="Sina_TRAF"/>
    <property type="match status" value="1"/>
</dbReference>
<comment type="function">
    <text evidence="5">E3 ubiquitin-protein ligase that mediates ubiquitination and subsequent proteasomal degradation of target proteins. E3 ubiquitin ligases accept ubiquitin from an E2 ubiquitin-conjugating enzyme in the form of a thioester and then directly transfers the ubiquitin to targeted substrates.</text>
</comment>
<dbReference type="SUPFAM" id="SSF49599">
    <property type="entry name" value="TRAF domain-like"/>
    <property type="match status" value="1"/>
</dbReference>
<evidence type="ECO:0000313" key="8">
    <source>
        <dbReference type="Proteomes" id="UP001162164"/>
    </source>
</evidence>
<dbReference type="Gene3D" id="3.30.40.10">
    <property type="entry name" value="Zinc/RING finger domain, C3HC4 (zinc finger)"/>
    <property type="match status" value="1"/>
</dbReference>
<dbReference type="InterPro" id="IPR004162">
    <property type="entry name" value="SINA-like_animal"/>
</dbReference>
<evidence type="ECO:0000256" key="5">
    <source>
        <dbReference type="RuleBase" id="RU201113"/>
    </source>
</evidence>
<evidence type="ECO:0000259" key="6">
    <source>
        <dbReference type="PROSITE" id="PS51081"/>
    </source>
</evidence>
<keyword evidence="3 5" id="KW-0862">Zinc</keyword>
<dbReference type="InterPro" id="IPR013010">
    <property type="entry name" value="Znf_SIAH"/>
</dbReference>
<feature type="domain" description="SIAH-type" evidence="6">
    <location>
        <begin position="72"/>
        <end position="130"/>
    </location>
</feature>
<keyword evidence="5" id="KW-0833">Ubl conjugation pathway</keyword>
<proteinExistence type="inferred from homology"/>
<evidence type="ECO:0000313" key="7">
    <source>
        <dbReference type="EMBL" id="KAJ8970410.1"/>
    </source>
</evidence>
<dbReference type="Proteomes" id="UP001162164">
    <property type="component" value="Unassembled WGS sequence"/>
</dbReference>
<evidence type="ECO:0000256" key="3">
    <source>
        <dbReference type="ARBA" id="ARBA00022833"/>
    </source>
</evidence>
<dbReference type="Pfam" id="PF21361">
    <property type="entry name" value="Sina_ZnF"/>
    <property type="match status" value="1"/>
</dbReference>
<dbReference type="PANTHER" id="PTHR45877">
    <property type="entry name" value="E3 UBIQUITIN-PROTEIN LIGASE SIAH2"/>
    <property type="match status" value="1"/>
</dbReference>
<comment type="domain">
    <text evidence="5">The SBD domain (substrate-binding domain) mediates the interaction with substrate proteins. It is related to the TRAF family.</text>
</comment>
<reference evidence="7" key="1">
    <citation type="journal article" date="2023" name="Insect Mol. Biol.">
        <title>Genome sequencing provides insights into the evolution of gene families encoding plant cell wall-degrading enzymes in longhorned beetles.</title>
        <authorList>
            <person name="Shin N.R."/>
            <person name="Okamura Y."/>
            <person name="Kirsch R."/>
            <person name="Pauchet Y."/>
        </authorList>
    </citation>
    <scope>NUCLEOTIDE SEQUENCE</scope>
    <source>
        <strain evidence="7">MMC_N1</strain>
    </source>
</reference>
<keyword evidence="1 5" id="KW-0479">Metal-binding</keyword>
<comment type="similarity">
    <text evidence="5">Belongs to the SINA (Seven in absentia) family.</text>
</comment>
<sequence length="224" mass="26817">MYITEVKTAQAHSLLIDKTNIPSQREKERENEEDFEGHSICSSCWKGLATCPSCNKDLSKTRNYSLESLVEIIFYPCRNSDYGCSEFLKLNEIDDHLNLCSFRNYRCRFEECDWEGKRTQIEDHYLMAHQQSVIVGPDNLCWWKNKEYDVYTIDRHLMLAHKELFFVHRKVVDNFMYWVVQYIGKSEDVIQYYYQINIFSDQYQNRRVCISENCQDDLKMTSPK</sequence>
<dbReference type="PROSITE" id="PS51081">
    <property type="entry name" value="ZF_SIAH"/>
    <property type="match status" value="1"/>
</dbReference>
<comment type="pathway">
    <text evidence="5">Protein modification; protein ubiquitination.</text>
</comment>
<evidence type="ECO:0000256" key="2">
    <source>
        <dbReference type="ARBA" id="ARBA00022771"/>
    </source>
</evidence>
<evidence type="ECO:0000256" key="1">
    <source>
        <dbReference type="ARBA" id="ARBA00022723"/>
    </source>
</evidence>
<gene>
    <name evidence="7" type="ORF">NQ317_006183</name>
</gene>
<comment type="caution">
    <text evidence="7">The sequence shown here is derived from an EMBL/GenBank/DDBJ whole genome shotgun (WGS) entry which is preliminary data.</text>
</comment>
<dbReference type="PANTHER" id="PTHR45877:SF2">
    <property type="entry name" value="E3 UBIQUITIN-PROTEIN LIGASE SINA-RELATED"/>
    <property type="match status" value="1"/>
</dbReference>
<comment type="domain">
    <text evidence="5">The RING-type zinc finger domain is essential for ubiquitin ligase activity.</text>
</comment>
<dbReference type="InterPro" id="IPR013083">
    <property type="entry name" value="Znf_RING/FYVE/PHD"/>
</dbReference>
<dbReference type="InterPro" id="IPR018121">
    <property type="entry name" value="7-in-absentia-prot_TRAF-dom"/>
</dbReference>
<dbReference type="EC" id="2.3.2.27" evidence="5"/>
<keyword evidence="2 4" id="KW-0863">Zinc-finger</keyword>
<protein>
    <recommendedName>
        <fullName evidence="5">E3 ubiquitin-protein ligase</fullName>
        <ecNumber evidence="5">2.3.2.27</ecNumber>
    </recommendedName>
</protein>
<accession>A0ABQ9J0A3</accession>
<organism evidence="7 8">
    <name type="scientific">Molorchus minor</name>
    <dbReference type="NCBI Taxonomy" id="1323400"/>
    <lineage>
        <taxon>Eukaryota</taxon>
        <taxon>Metazoa</taxon>
        <taxon>Ecdysozoa</taxon>
        <taxon>Arthropoda</taxon>
        <taxon>Hexapoda</taxon>
        <taxon>Insecta</taxon>
        <taxon>Pterygota</taxon>
        <taxon>Neoptera</taxon>
        <taxon>Endopterygota</taxon>
        <taxon>Coleoptera</taxon>
        <taxon>Polyphaga</taxon>
        <taxon>Cucujiformia</taxon>
        <taxon>Chrysomeloidea</taxon>
        <taxon>Cerambycidae</taxon>
        <taxon>Lamiinae</taxon>
        <taxon>Monochamini</taxon>
        <taxon>Molorchus</taxon>
    </lineage>
</organism>
<evidence type="ECO:0000256" key="4">
    <source>
        <dbReference type="PROSITE-ProRule" id="PRU00455"/>
    </source>
</evidence>
<keyword evidence="8" id="KW-1185">Reference proteome</keyword>
<comment type="catalytic activity">
    <reaction evidence="5">
        <text>S-ubiquitinyl-[E2 ubiquitin-conjugating enzyme]-L-cysteine + [acceptor protein]-L-lysine = [E2 ubiquitin-conjugating enzyme]-L-cysteine + N(6)-ubiquitinyl-[acceptor protein]-L-lysine.</text>
        <dbReference type="EC" id="2.3.2.27"/>
    </reaction>
</comment>
<dbReference type="EMBL" id="JAPWTJ010001627">
    <property type="protein sequence ID" value="KAJ8970410.1"/>
    <property type="molecule type" value="Genomic_DNA"/>
</dbReference>